<feature type="non-terminal residue" evidence="2">
    <location>
        <position position="101"/>
    </location>
</feature>
<dbReference type="InterPro" id="IPR000873">
    <property type="entry name" value="AMP-dep_synth/lig_dom"/>
</dbReference>
<dbReference type="PANTHER" id="PTHR43813">
    <property type="entry name" value="ACYL-ACTIVATING ENZYME 16, CHLOROPLASTIC-RELATED"/>
    <property type="match status" value="1"/>
</dbReference>
<gene>
    <name evidence="2" type="ORF">METZ01_LOCUS427276</name>
</gene>
<dbReference type="SUPFAM" id="SSF56801">
    <property type="entry name" value="Acetyl-CoA synthetase-like"/>
    <property type="match status" value="1"/>
</dbReference>
<dbReference type="Gene3D" id="3.40.50.12780">
    <property type="entry name" value="N-terminal domain of ligase-like"/>
    <property type="match status" value="1"/>
</dbReference>
<dbReference type="AlphaFoldDB" id="A0A382XTH2"/>
<dbReference type="InterPro" id="IPR042099">
    <property type="entry name" value="ANL_N_sf"/>
</dbReference>
<accession>A0A382XTH2</accession>
<dbReference type="InterPro" id="IPR052987">
    <property type="entry name" value="Chloroplast_AMP-bd_Enzymes"/>
</dbReference>
<organism evidence="2">
    <name type="scientific">marine metagenome</name>
    <dbReference type="NCBI Taxonomy" id="408172"/>
    <lineage>
        <taxon>unclassified sequences</taxon>
        <taxon>metagenomes</taxon>
        <taxon>ecological metagenomes</taxon>
    </lineage>
</organism>
<dbReference type="EMBL" id="UINC01170398">
    <property type="protein sequence ID" value="SVD74422.1"/>
    <property type="molecule type" value="Genomic_DNA"/>
</dbReference>
<dbReference type="PANTHER" id="PTHR43813:SF1">
    <property type="entry name" value="ACYL-ACTIVATING ENZYME 16, CHLOROPLASTIC-RELATED"/>
    <property type="match status" value="1"/>
</dbReference>
<reference evidence="2" key="1">
    <citation type="submission" date="2018-05" db="EMBL/GenBank/DDBJ databases">
        <authorList>
            <person name="Lanie J.A."/>
            <person name="Ng W.-L."/>
            <person name="Kazmierczak K.M."/>
            <person name="Andrzejewski T.M."/>
            <person name="Davidsen T.M."/>
            <person name="Wayne K.J."/>
            <person name="Tettelin H."/>
            <person name="Glass J.I."/>
            <person name="Rusch D."/>
            <person name="Podicherti R."/>
            <person name="Tsui H.-C.T."/>
            <person name="Winkler M.E."/>
        </authorList>
    </citation>
    <scope>NUCLEOTIDE SEQUENCE</scope>
</reference>
<dbReference type="Pfam" id="PF00501">
    <property type="entry name" value="AMP-binding"/>
    <property type="match status" value="1"/>
</dbReference>
<proteinExistence type="predicted"/>
<evidence type="ECO:0000313" key="2">
    <source>
        <dbReference type="EMBL" id="SVD74422.1"/>
    </source>
</evidence>
<feature type="domain" description="AMP-dependent synthetase/ligase" evidence="1">
    <location>
        <begin position="15"/>
        <end position="99"/>
    </location>
</feature>
<sequence length="101" mass="11972">MIKKEFNWKTLPELFFEEAKKQLDKPLLWYKINNQYKSYSWKIVRKKILLLSSKLIQLGIKKGDKVIIISENNPNWFITDFAIMLTGGITVPAYITYTKKD</sequence>
<evidence type="ECO:0000259" key="1">
    <source>
        <dbReference type="Pfam" id="PF00501"/>
    </source>
</evidence>
<protein>
    <recommendedName>
        <fullName evidence="1">AMP-dependent synthetase/ligase domain-containing protein</fullName>
    </recommendedName>
</protein>
<name>A0A382XTH2_9ZZZZ</name>